<name>A0ABU0CDY0_9BRAD</name>
<accession>A0ABU0CDY0</accession>
<feature type="transmembrane region" description="Helical" evidence="1">
    <location>
        <begin position="20"/>
        <end position="42"/>
    </location>
</feature>
<protein>
    <submittedName>
        <fullName evidence="2">Flp pilus assembly pilin Flp</fullName>
    </submittedName>
</protein>
<gene>
    <name evidence="2" type="ORF">J2R99_003146</name>
</gene>
<organism evidence="2 3">
    <name type="scientific">Rhodopseudomonas julia</name>
    <dbReference type="NCBI Taxonomy" id="200617"/>
    <lineage>
        <taxon>Bacteria</taxon>
        <taxon>Pseudomonadati</taxon>
        <taxon>Pseudomonadota</taxon>
        <taxon>Alphaproteobacteria</taxon>
        <taxon>Hyphomicrobiales</taxon>
        <taxon>Nitrobacteraceae</taxon>
        <taxon>Rhodopseudomonas</taxon>
    </lineage>
</organism>
<comment type="caution">
    <text evidence="2">The sequence shown here is derived from an EMBL/GenBank/DDBJ whole genome shotgun (WGS) entry which is preliminary data.</text>
</comment>
<evidence type="ECO:0000256" key="1">
    <source>
        <dbReference type="SAM" id="Phobius"/>
    </source>
</evidence>
<evidence type="ECO:0000313" key="3">
    <source>
        <dbReference type="Proteomes" id="UP001230253"/>
    </source>
</evidence>
<keyword evidence="1" id="KW-1133">Transmembrane helix</keyword>
<proteinExistence type="predicted"/>
<dbReference type="EMBL" id="JAUSUK010000002">
    <property type="protein sequence ID" value="MDQ0327277.1"/>
    <property type="molecule type" value="Genomic_DNA"/>
</dbReference>
<keyword evidence="1" id="KW-0472">Membrane</keyword>
<dbReference type="Proteomes" id="UP001230253">
    <property type="component" value="Unassembled WGS sequence"/>
</dbReference>
<reference evidence="2 3" key="1">
    <citation type="submission" date="2023-07" db="EMBL/GenBank/DDBJ databases">
        <title>Genomic Encyclopedia of Type Strains, Phase IV (KMG-IV): sequencing the most valuable type-strain genomes for metagenomic binning, comparative biology and taxonomic classification.</title>
        <authorList>
            <person name="Goeker M."/>
        </authorList>
    </citation>
    <scope>NUCLEOTIDE SEQUENCE [LARGE SCALE GENOMIC DNA]</scope>
    <source>
        <strain evidence="2 3">DSM 11549</strain>
    </source>
</reference>
<evidence type="ECO:0000313" key="2">
    <source>
        <dbReference type="EMBL" id="MDQ0327277.1"/>
    </source>
</evidence>
<keyword evidence="1" id="KW-0812">Transmembrane</keyword>
<keyword evidence="3" id="KW-1185">Reference proteome</keyword>
<dbReference type="RefSeq" id="WP_307155337.1">
    <property type="nucleotide sequence ID" value="NZ_JAUSUK010000002.1"/>
</dbReference>
<sequence length="79" mass="8712">MRDSTRRFWRHEAGNSTTEYALIAALIAVVSVAGVKLTSYNLDKLATELAMQRMDTGALVAAKEDPEDTIITGSIRRSR</sequence>